<dbReference type="AlphaFoldDB" id="A0A2S1R9J5"/>
<accession>A0A2S1R9J5</accession>
<proteinExistence type="predicted"/>
<gene>
    <name evidence="1" type="ORF">A6035_12930</name>
</gene>
<name>A0A2S1R9J5_9ACTN</name>
<dbReference type="Proteomes" id="UP000244928">
    <property type="component" value="Chromosome"/>
</dbReference>
<reference evidence="1 2" key="1">
    <citation type="submission" date="2016-04" db="EMBL/GenBank/DDBJ databases">
        <title>Complete genome sequence of Dietzia lutea YIM 80766T, a strain isolated from desert soil in Egypt.</title>
        <authorList>
            <person name="Zhao J."/>
            <person name="Hu B."/>
            <person name="Geng S."/>
            <person name="Nie Y."/>
            <person name="Tang Y."/>
        </authorList>
    </citation>
    <scope>NUCLEOTIDE SEQUENCE [LARGE SCALE GENOMIC DNA]</scope>
    <source>
        <strain evidence="1 2">YIM 80766</strain>
    </source>
</reference>
<protein>
    <submittedName>
        <fullName evidence="1">Uncharacterized protein</fullName>
    </submittedName>
</protein>
<sequence length="180" mass="19618">MVSTYMGDLGEAVRDGESGLLVPLPPGDLAALARALERLLVKSGIPVYTADADTMRHRGFWERITAEVGAVPRHFAYPNGGPSDLLDPDVAAVADAGFVSAVTTSEGIHYADSDRFRLLRFNVHEERFCAQTGFVSHGAGPAREHNRRSPHTAIEKRLLGRNQPVRLAFRADEYRVAAPV</sequence>
<dbReference type="Gene3D" id="3.20.20.370">
    <property type="entry name" value="Glycoside hydrolase/deacetylase"/>
    <property type="match status" value="1"/>
</dbReference>
<organism evidence="1 2">
    <name type="scientific">Dietzia lutea</name>
    <dbReference type="NCBI Taxonomy" id="546160"/>
    <lineage>
        <taxon>Bacteria</taxon>
        <taxon>Bacillati</taxon>
        <taxon>Actinomycetota</taxon>
        <taxon>Actinomycetes</taxon>
        <taxon>Mycobacteriales</taxon>
        <taxon>Dietziaceae</taxon>
        <taxon>Dietzia</taxon>
    </lineage>
</organism>
<evidence type="ECO:0000313" key="1">
    <source>
        <dbReference type="EMBL" id="AWH92925.1"/>
    </source>
</evidence>
<evidence type="ECO:0000313" key="2">
    <source>
        <dbReference type="Proteomes" id="UP000244928"/>
    </source>
</evidence>
<dbReference type="KEGG" id="dlu:A6035_12930"/>
<keyword evidence="2" id="KW-1185">Reference proteome</keyword>
<dbReference type="EMBL" id="CP015449">
    <property type="protein sequence ID" value="AWH92925.1"/>
    <property type="molecule type" value="Genomic_DNA"/>
</dbReference>